<dbReference type="InterPro" id="IPR036265">
    <property type="entry name" value="HIT-like_sf"/>
</dbReference>
<proteinExistence type="predicted"/>
<dbReference type="PANTHER" id="PTHR12486">
    <property type="entry name" value="APRATAXIN-RELATED"/>
    <property type="match status" value="1"/>
</dbReference>
<protein>
    <submittedName>
        <fullName evidence="5">HIT-like protein</fullName>
    </submittedName>
</protein>
<dbReference type="Proteomes" id="UP000305948">
    <property type="component" value="Unassembled WGS sequence"/>
</dbReference>
<accession>A0A5C3MM58</accession>
<dbReference type="PANTHER" id="PTHR12486:SF5">
    <property type="entry name" value="ADENOSINE 5'-MONOPHOSPHORAMIDASE HINT3"/>
    <property type="match status" value="1"/>
</dbReference>
<feature type="domain" description="HIT" evidence="4">
    <location>
        <begin position="10"/>
        <end position="115"/>
    </location>
</feature>
<dbReference type="Gene3D" id="3.30.428.10">
    <property type="entry name" value="HIT-like"/>
    <property type="match status" value="1"/>
</dbReference>
<gene>
    <name evidence="5" type="ORF">OE88DRAFT_1639238</name>
</gene>
<evidence type="ECO:0000256" key="3">
    <source>
        <dbReference type="PROSITE-ProRule" id="PRU00464"/>
    </source>
</evidence>
<evidence type="ECO:0000313" key="6">
    <source>
        <dbReference type="Proteomes" id="UP000305948"/>
    </source>
</evidence>
<evidence type="ECO:0000256" key="2">
    <source>
        <dbReference type="ARBA" id="ARBA00022801"/>
    </source>
</evidence>
<evidence type="ECO:0000256" key="1">
    <source>
        <dbReference type="ARBA" id="ARBA00022741"/>
    </source>
</evidence>
<dbReference type="EMBL" id="ML213536">
    <property type="protein sequence ID" value="TFK45813.1"/>
    <property type="molecule type" value="Genomic_DNA"/>
</dbReference>
<feature type="short sequence motif" description="Histidine triad motif" evidence="3">
    <location>
        <begin position="100"/>
        <end position="104"/>
    </location>
</feature>
<dbReference type="GO" id="GO:0016787">
    <property type="term" value="F:hydrolase activity"/>
    <property type="evidence" value="ECO:0007669"/>
    <property type="project" value="UniProtKB-KW"/>
</dbReference>
<evidence type="ECO:0000313" key="5">
    <source>
        <dbReference type="EMBL" id="TFK45813.1"/>
    </source>
</evidence>
<dbReference type="GO" id="GO:0000166">
    <property type="term" value="F:nucleotide binding"/>
    <property type="evidence" value="ECO:0007669"/>
    <property type="project" value="UniProtKB-KW"/>
</dbReference>
<reference evidence="5 6" key="1">
    <citation type="journal article" date="2019" name="Nat. Ecol. Evol.">
        <title>Megaphylogeny resolves global patterns of mushroom evolution.</title>
        <authorList>
            <person name="Varga T."/>
            <person name="Krizsan K."/>
            <person name="Foldi C."/>
            <person name="Dima B."/>
            <person name="Sanchez-Garcia M."/>
            <person name="Sanchez-Ramirez S."/>
            <person name="Szollosi G.J."/>
            <person name="Szarkandi J.G."/>
            <person name="Papp V."/>
            <person name="Albert L."/>
            <person name="Andreopoulos W."/>
            <person name="Angelini C."/>
            <person name="Antonin V."/>
            <person name="Barry K.W."/>
            <person name="Bougher N.L."/>
            <person name="Buchanan P."/>
            <person name="Buyck B."/>
            <person name="Bense V."/>
            <person name="Catcheside P."/>
            <person name="Chovatia M."/>
            <person name="Cooper J."/>
            <person name="Damon W."/>
            <person name="Desjardin D."/>
            <person name="Finy P."/>
            <person name="Geml J."/>
            <person name="Haridas S."/>
            <person name="Hughes K."/>
            <person name="Justo A."/>
            <person name="Karasinski D."/>
            <person name="Kautmanova I."/>
            <person name="Kiss B."/>
            <person name="Kocsube S."/>
            <person name="Kotiranta H."/>
            <person name="LaButti K.M."/>
            <person name="Lechner B.E."/>
            <person name="Liimatainen K."/>
            <person name="Lipzen A."/>
            <person name="Lukacs Z."/>
            <person name="Mihaltcheva S."/>
            <person name="Morgado L.N."/>
            <person name="Niskanen T."/>
            <person name="Noordeloos M.E."/>
            <person name="Ohm R.A."/>
            <person name="Ortiz-Santana B."/>
            <person name="Ovrebo C."/>
            <person name="Racz N."/>
            <person name="Riley R."/>
            <person name="Savchenko A."/>
            <person name="Shiryaev A."/>
            <person name="Soop K."/>
            <person name="Spirin V."/>
            <person name="Szebenyi C."/>
            <person name="Tomsovsky M."/>
            <person name="Tulloss R.E."/>
            <person name="Uehling J."/>
            <person name="Grigoriev I.V."/>
            <person name="Vagvolgyi C."/>
            <person name="Papp T."/>
            <person name="Martin F.M."/>
            <person name="Miettinen O."/>
            <person name="Hibbett D.S."/>
            <person name="Nagy L.G."/>
        </authorList>
    </citation>
    <scope>NUCLEOTIDE SEQUENCE [LARGE SCALE GENOMIC DNA]</scope>
    <source>
        <strain evidence="5 6">OMC1185</strain>
    </source>
</reference>
<keyword evidence="6" id="KW-1185">Reference proteome</keyword>
<dbReference type="OrthoDB" id="1915375at2759"/>
<name>A0A5C3MM58_9AGAM</name>
<dbReference type="SUPFAM" id="SSF54197">
    <property type="entry name" value="HIT-like"/>
    <property type="match status" value="1"/>
</dbReference>
<dbReference type="InterPro" id="IPR011146">
    <property type="entry name" value="HIT-like"/>
</dbReference>
<evidence type="ECO:0000259" key="4">
    <source>
        <dbReference type="PROSITE" id="PS51084"/>
    </source>
</evidence>
<keyword evidence="1" id="KW-0547">Nucleotide-binding</keyword>
<dbReference type="PROSITE" id="PS51084">
    <property type="entry name" value="HIT_2"/>
    <property type="match status" value="1"/>
</dbReference>
<keyword evidence="2" id="KW-0378">Hydrolase</keyword>
<sequence length="156" mass="17643">MDRPGSADCVFCRVSVENGFDIVWEDGNFTVFRDYNPSAVHHFQVIPKKHVENVKVLRKDDVELVKTMGAIGHRALDSLNVPIAARRLGFHVPPYNSVGHLHLHVQALPYKSAARRWKYPVIEGSRSNCKGFSWFISLEQTVDILDRGAKVTVFPC</sequence>
<organism evidence="5 6">
    <name type="scientific">Heliocybe sulcata</name>
    <dbReference type="NCBI Taxonomy" id="5364"/>
    <lineage>
        <taxon>Eukaryota</taxon>
        <taxon>Fungi</taxon>
        <taxon>Dikarya</taxon>
        <taxon>Basidiomycota</taxon>
        <taxon>Agaricomycotina</taxon>
        <taxon>Agaricomycetes</taxon>
        <taxon>Gloeophyllales</taxon>
        <taxon>Gloeophyllaceae</taxon>
        <taxon>Heliocybe</taxon>
    </lineage>
</organism>
<dbReference type="Pfam" id="PF11969">
    <property type="entry name" value="DcpS_C"/>
    <property type="match status" value="1"/>
</dbReference>
<dbReference type="AlphaFoldDB" id="A0A5C3MM58"/>
<dbReference type="STRING" id="5364.A0A5C3MM58"/>